<protein>
    <submittedName>
        <fullName evidence="1">Uncharacterized protein</fullName>
    </submittedName>
</protein>
<evidence type="ECO:0000313" key="1">
    <source>
        <dbReference type="EMBL" id="GAI30176.1"/>
    </source>
</evidence>
<dbReference type="EMBL" id="BARV01015392">
    <property type="protein sequence ID" value="GAI30176.1"/>
    <property type="molecule type" value="Genomic_DNA"/>
</dbReference>
<name>X1NIX4_9ZZZZ</name>
<accession>X1NIX4</accession>
<organism evidence="1">
    <name type="scientific">marine sediment metagenome</name>
    <dbReference type="NCBI Taxonomy" id="412755"/>
    <lineage>
        <taxon>unclassified sequences</taxon>
        <taxon>metagenomes</taxon>
        <taxon>ecological metagenomes</taxon>
    </lineage>
</organism>
<dbReference type="AlphaFoldDB" id="X1NIX4"/>
<comment type="caution">
    <text evidence="1">The sequence shown here is derived from an EMBL/GenBank/DDBJ whole genome shotgun (WGS) entry which is preliminary data.</text>
</comment>
<proteinExistence type="predicted"/>
<reference evidence="1" key="1">
    <citation type="journal article" date="2014" name="Front. Microbiol.">
        <title>High frequency of phylogenetically diverse reductive dehalogenase-homologous genes in deep subseafloor sedimentary metagenomes.</title>
        <authorList>
            <person name="Kawai M."/>
            <person name="Futagami T."/>
            <person name="Toyoda A."/>
            <person name="Takaki Y."/>
            <person name="Nishi S."/>
            <person name="Hori S."/>
            <person name="Arai W."/>
            <person name="Tsubouchi T."/>
            <person name="Morono Y."/>
            <person name="Uchiyama I."/>
            <person name="Ito T."/>
            <person name="Fujiyama A."/>
            <person name="Inagaki F."/>
            <person name="Takami H."/>
        </authorList>
    </citation>
    <scope>NUCLEOTIDE SEQUENCE</scope>
    <source>
        <strain evidence="1">Expedition CK06-06</strain>
    </source>
</reference>
<gene>
    <name evidence="1" type="ORF">S06H3_26604</name>
</gene>
<sequence length="77" mass="9533">MIYIPIKPLIFDEFYLKSKFKSALKKRVKNCLEDLMLLSFEIAVETWRFWKDSVYLNIIWACRYKILEWKYKSRVKC</sequence>